<evidence type="ECO:0000256" key="1">
    <source>
        <dbReference type="SAM" id="SignalP"/>
    </source>
</evidence>
<protein>
    <recommendedName>
        <fullName evidence="4">Secreted protein</fullName>
    </recommendedName>
</protein>
<dbReference type="EMBL" id="PGTZ01000010">
    <property type="protein sequence ID" value="PJI86737.1"/>
    <property type="molecule type" value="Genomic_DNA"/>
</dbReference>
<proteinExistence type="predicted"/>
<keyword evidence="1" id="KW-0732">Signal</keyword>
<name>A0A2M8W724_9MICO</name>
<reference evidence="2 3" key="1">
    <citation type="submission" date="2017-11" db="EMBL/GenBank/DDBJ databases">
        <title>Genomic Encyclopedia of Archaeal and Bacterial Type Strains, Phase II (KMG-II): From Individual Species to Whole Genera.</title>
        <authorList>
            <person name="Goeker M."/>
        </authorList>
    </citation>
    <scope>NUCLEOTIDE SEQUENCE [LARGE SCALE GENOMIC DNA]</scope>
    <source>
        <strain evidence="2 3">DSM 22413</strain>
    </source>
</reference>
<feature type="signal peptide" evidence="1">
    <location>
        <begin position="1"/>
        <end position="38"/>
    </location>
</feature>
<dbReference type="RefSeq" id="WP_157803848.1">
    <property type="nucleotide sequence ID" value="NZ_PGTZ01000010.1"/>
</dbReference>
<evidence type="ECO:0008006" key="4">
    <source>
        <dbReference type="Google" id="ProtNLM"/>
    </source>
</evidence>
<feature type="chain" id="PRO_5014598427" description="Secreted protein" evidence="1">
    <location>
        <begin position="39"/>
        <end position="262"/>
    </location>
</feature>
<gene>
    <name evidence="2" type="ORF">CLV34_2660</name>
</gene>
<organism evidence="2 3">
    <name type="scientific">Luteimicrobium subarcticum</name>
    <dbReference type="NCBI Taxonomy" id="620910"/>
    <lineage>
        <taxon>Bacteria</taxon>
        <taxon>Bacillati</taxon>
        <taxon>Actinomycetota</taxon>
        <taxon>Actinomycetes</taxon>
        <taxon>Micrococcales</taxon>
        <taxon>Luteimicrobium</taxon>
    </lineage>
</organism>
<evidence type="ECO:0000313" key="3">
    <source>
        <dbReference type="Proteomes" id="UP000231586"/>
    </source>
</evidence>
<accession>A0A2M8W724</accession>
<comment type="caution">
    <text evidence="2">The sequence shown here is derived from an EMBL/GenBank/DDBJ whole genome shotgun (WGS) entry which is preliminary data.</text>
</comment>
<sequence length="262" mass="27299">MSSQGKIGGPRVRAAVGGVTAAVVALLGVAAATPSAEAASCVATKTSTMTVHATEYEYEYDTMLDRSGHISTSPRRYLNDGGSKGMQVAHHSITVLACKNATTKKWSPLSIQVTPRHNDLSYVVKNGNATVSSAGTGVTIPKITSTRVYLDAIACGKKPQPLSALGVVRGLTRIPVPAPYWVAVGQAVLGAVLPSSGTKYTCGGIGAQASATWKFSTSGVASLSFGSTAHALRYTSVTWEESPGPFYVSFETTHQFVVNMTK</sequence>
<evidence type="ECO:0000313" key="2">
    <source>
        <dbReference type="EMBL" id="PJI86737.1"/>
    </source>
</evidence>
<keyword evidence="3" id="KW-1185">Reference proteome</keyword>
<dbReference type="OrthoDB" id="9841358at2"/>
<dbReference type="Proteomes" id="UP000231586">
    <property type="component" value="Unassembled WGS sequence"/>
</dbReference>
<dbReference type="AlphaFoldDB" id="A0A2M8W724"/>